<dbReference type="InterPro" id="IPR041622">
    <property type="entry name" value="SLATT_fungi"/>
</dbReference>
<dbReference type="Pfam" id="PF18142">
    <property type="entry name" value="SLATT_fungal"/>
    <property type="match status" value="1"/>
</dbReference>
<protein>
    <recommendedName>
        <fullName evidence="3">SMODS and SLOG-associating 2TM effector domain-containing protein</fullName>
    </recommendedName>
</protein>
<gene>
    <name evidence="4" type="ORF">OHK93_008617</name>
</gene>
<name>A0AA43QPI2_9LECA</name>
<evidence type="ECO:0000313" key="4">
    <source>
        <dbReference type="EMBL" id="MDI1489339.1"/>
    </source>
</evidence>
<keyword evidence="2" id="KW-0812">Transmembrane</keyword>
<dbReference type="AlphaFoldDB" id="A0AA43QPI2"/>
<dbReference type="EMBL" id="JAPUFD010000009">
    <property type="protein sequence ID" value="MDI1489339.1"/>
    <property type="molecule type" value="Genomic_DNA"/>
</dbReference>
<sequence>MATNIRSPTNDPDIEPGLPTTDILSIFRQEIGITDVSPPYPNGSSKRRKTTQNIGLYHRIITAEKNARLQYYATATLINTCLLLQIILGSVLTALGAANGSHFIITGVGAANTVVAGLLSFTKGQGLPNKLMQYQNTMRKVREYIEQRERDFARLDCGLDLDAEIAGIVEMYERARRNDEANDPDAYHNDLNVSATSKLSVGAAAAGKIAPSAVPEDVRGMLGKLAAAAGGHQKHSSEDVEKAEGLTEHHKDVLHGTATEKSEGATLSQMAKAMLASKHNW</sequence>
<reference evidence="4" key="1">
    <citation type="journal article" date="2023" name="Genome Biol. Evol.">
        <title>First Whole Genome Sequence and Flow Cytometry Genome Size Data for the Lichen-Forming Fungus Ramalina farinacea (Ascomycota).</title>
        <authorList>
            <person name="Llewellyn T."/>
            <person name="Mian S."/>
            <person name="Hill R."/>
            <person name="Leitch I.J."/>
            <person name="Gaya E."/>
        </authorList>
    </citation>
    <scope>NUCLEOTIDE SEQUENCE</scope>
    <source>
        <strain evidence="4">LIQ254RAFAR</strain>
    </source>
</reference>
<feature type="compositionally biased region" description="Basic and acidic residues" evidence="1">
    <location>
        <begin position="235"/>
        <end position="247"/>
    </location>
</feature>
<feature type="domain" description="SMODS and SLOG-associating 2TM effector" evidence="3">
    <location>
        <begin position="59"/>
        <end position="178"/>
    </location>
</feature>
<accession>A0AA43QPI2</accession>
<dbReference type="NCBIfam" id="NF033635">
    <property type="entry name" value="SLATT_fungal"/>
    <property type="match status" value="1"/>
</dbReference>
<evidence type="ECO:0000256" key="2">
    <source>
        <dbReference type="SAM" id="Phobius"/>
    </source>
</evidence>
<proteinExistence type="predicted"/>
<keyword evidence="5" id="KW-1185">Reference proteome</keyword>
<dbReference type="PANTHER" id="PTHR38793">
    <property type="entry name" value="SLATT_FUNGAL DOMAIN-CONTAINING PROTEIN-RELATED"/>
    <property type="match status" value="1"/>
</dbReference>
<organism evidence="4 5">
    <name type="scientific">Ramalina farinacea</name>
    <dbReference type="NCBI Taxonomy" id="258253"/>
    <lineage>
        <taxon>Eukaryota</taxon>
        <taxon>Fungi</taxon>
        <taxon>Dikarya</taxon>
        <taxon>Ascomycota</taxon>
        <taxon>Pezizomycotina</taxon>
        <taxon>Lecanoromycetes</taxon>
        <taxon>OSLEUM clade</taxon>
        <taxon>Lecanoromycetidae</taxon>
        <taxon>Lecanorales</taxon>
        <taxon>Lecanorineae</taxon>
        <taxon>Ramalinaceae</taxon>
        <taxon>Ramalina</taxon>
    </lineage>
</organism>
<feature type="transmembrane region" description="Helical" evidence="2">
    <location>
        <begin position="103"/>
        <end position="122"/>
    </location>
</feature>
<feature type="region of interest" description="Disordered" evidence="1">
    <location>
        <begin position="228"/>
        <end position="247"/>
    </location>
</feature>
<evidence type="ECO:0000313" key="5">
    <source>
        <dbReference type="Proteomes" id="UP001161017"/>
    </source>
</evidence>
<dbReference type="PANTHER" id="PTHR38793:SF3">
    <property type="entry name" value="SMODS AND SLOG-ASSOCIATING 2TM EFFECTOR DOMAIN-CONTAINING PROTEIN"/>
    <property type="match status" value="1"/>
</dbReference>
<feature type="transmembrane region" description="Helical" evidence="2">
    <location>
        <begin position="71"/>
        <end position="97"/>
    </location>
</feature>
<dbReference type="Proteomes" id="UP001161017">
    <property type="component" value="Unassembled WGS sequence"/>
</dbReference>
<comment type="caution">
    <text evidence="4">The sequence shown here is derived from an EMBL/GenBank/DDBJ whole genome shotgun (WGS) entry which is preliminary data.</text>
</comment>
<keyword evidence="2" id="KW-1133">Transmembrane helix</keyword>
<evidence type="ECO:0000259" key="3">
    <source>
        <dbReference type="Pfam" id="PF18142"/>
    </source>
</evidence>
<keyword evidence="2" id="KW-0472">Membrane</keyword>
<evidence type="ECO:0000256" key="1">
    <source>
        <dbReference type="SAM" id="MobiDB-lite"/>
    </source>
</evidence>